<dbReference type="RefSeq" id="WP_209615787.1">
    <property type="nucleotide sequence ID" value="NZ_JAGJRS010000008.1"/>
</dbReference>
<name>A0ABS4DJW5_9GAMM</name>
<keyword evidence="3" id="KW-1185">Reference proteome</keyword>
<proteinExistence type="predicted"/>
<dbReference type="Proteomes" id="UP000823790">
    <property type="component" value="Unassembled WGS sequence"/>
</dbReference>
<reference evidence="2 3" key="1">
    <citation type="submission" date="2021-04" db="EMBL/GenBank/DDBJ databases">
        <authorList>
            <person name="Huq M.A."/>
        </authorList>
    </citation>
    <scope>NUCLEOTIDE SEQUENCE [LARGE SCALE GENOMIC DNA]</scope>
    <source>
        <strain evidence="2 3">MAH-13</strain>
    </source>
</reference>
<protein>
    <recommendedName>
        <fullName evidence="4">Phosphotransferase system, HPr-related protein</fullName>
    </recommendedName>
</protein>
<comment type="caution">
    <text evidence="2">The sequence shown here is derived from an EMBL/GenBank/DDBJ whole genome shotgun (WGS) entry which is preliminary data.</text>
</comment>
<sequence length="102" mass="11108">MSRQRNPDEPERRITRPGTGADHPPDEPARAGEHGGDLRRDRLDTIEWADDRTRALDRPAGMAEAPIEDLMDGGETDAAYRAEARQATPTIDPESGSSDDGA</sequence>
<dbReference type="EMBL" id="JAGJRS010000008">
    <property type="protein sequence ID" value="MBP1473332.1"/>
    <property type="molecule type" value="Genomic_DNA"/>
</dbReference>
<accession>A0ABS4DJW5</accession>
<feature type="compositionally biased region" description="Basic and acidic residues" evidence="1">
    <location>
        <begin position="1"/>
        <end position="14"/>
    </location>
</feature>
<evidence type="ECO:0000313" key="3">
    <source>
        <dbReference type="Proteomes" id="UP000823790"/>
    </source>
</evidence>
<feature type="compositionally biased region" description="Basic and acidic residues" evidence="1">
    <location>
        <begin position="23"/>
        <end position="57"/>
    </location>
</feature>
<organism evidence="2 3">
    <name type="scientific">Frateuria flava</name>
    <dbReference type="NCBI Taxonomy" id="2821489"/>
    <lineage>
        <taxon>Bacteria</taxon>
        <taxon>Pseudomonadati</taxon>
        <taxon>Pseudomonadota</taxon>
        <taxon>Gammaproteobacteria</taxon>
        <taxon>Lysobacterales</taxon>
        <taxon>Rhodanobacteraceae</taxon>
        <taxon>Frateuria</taxon>
    </lineage>
</organism>
<feature type="compositionally biased region" description="Acidic residues" evidence="1">
    <location>
        <begin position="66"/>
        <end position="75"/>
    </location>
</feature>
<evidence type="ECO:0000313" key="2">
    <source>
        <dbReference type="EMBL" id="MBP1473332.1"/>
    </source>
</evidence>
<evidence type="ECO:0000256" key="1">
    <source>
        <dbReference type="SAM" id="MobiDB-lite"/>
    </source>
</evidence>
<feature type="region of interest" description="Disordered" evidence="1">
    <location>
        <begin position="1"/>
        <end position="102"/>
    </location>
</feature>
<gene>
    <name evidence="2" type="ORF">J7I44_03420</name>
</gene>
<evidence type="ECO:0008006" key="4">
    <source>
        <dbReference type="Google" id="ProtNLM"/>
    </source>
</evidence>